<dbReference type="AlphaFoldDB" id="A0A430B8J8"/>
<dbReference type="GO" id="GO:0015074">
    <property type="term" value="P:DNA integration"/>
    <property type="evidence" value="ECO:0007669"/>
    <property type="project" value="InterPro"/>
</dbReference>
<comment type="caution">
    <text evidence="2">The sequence shown here is derived from an EMBL/GenBank/DDBJ whole genome shotgun (WGS) entry which is preliminary data.</text>
</comment>
<evidence type="ECO:0000256" key="1">
    <source>
        <dbReference type="ARBA" id="ARBA00023172"/>
    </source>
</evidence>
<reference evidence="2 3" key="1">
    <citation type="submission" date="2017-05" db="EMBL/GenBank/DDBJ databases">
        <title>Vagococcus spp. assemblies.</title>
        <authorList>
            <person name="Gulvik C.A."/>
        </authorList>
    </citation>
    <scope>NUCLEOTIDE SEQUENCE [LARGE SCALE GENOMIC DNA]</scope>
    <source>
        <strain evidence="2 3">SS1714</strain>
    </source>
</reference>
<proteinExistence type="predicted"/>
<protein>
    <submittedName>
        <fullName evidence="2">Integrase</fullName>
    </submittedName>
</protein>
<evidence type="ECO:0000313" key="2">
    <source>
        <dbReference type="EMBL" id="RSU16603.1"/>
    </source>
</evidence>
<dbReference type="GO" id="GO:0003677">
    <property type="term" value="F:DNA binding"/>
    <property type="evidence" value="ECO:0007669"/>
    <property type="project" value="InterPro"/>
</dbReference>
<accession>A0A430B8J8</accession>
<sequence>MTINEVQKRLGHKDVKTTMNIYSHVTLQQAENTSEKLAQYLGF</sequence>
<dbReference type="GO" id="GO:0006310">
    <property type="term" value="P:DNA recombination"/>
    <property type="evidence" value="ECO:0007669"/>
    <property type="project" value="UniProtKB-KW"/>
</dbReference>
<organism evidence="2 3">
    <name type="scientific">Vagococcus carniphilus</name>
    <dbReference type="NCBI Taxonomy" id="218144"/>
    <lineage>
        <taxon>Bacteria</taxon>
        <taxon>Bacillati</taxon>
        <taxon>Bacillota</taxon>
        <taxon>Bacilli</taxon>
        <taxon>Lactobacillales</taxon>
        <taxon>Enterococcaceae</taxon>
        <taxon>Vagococcus</taxon>
    </lineage>
</organism>
<dbReference type="Gene3D" id="1.10.443.10">
    <property type="entry name" value="Intergrase catalytic core"/>
    <property type="match status" value="1"/>
</dbReference>
<keyword evidence="1" id="KW-0233">DNA recombination</keyword>
<keyword evidence="3" id="KW-1185">Reference proteome</keyword>
<dbReference type="InterPro" id="IPR011010">
    <property type="entry name" value="DNA_brk_join_enz"/>
</dbReference>
<dbReference type="EMBL" id="NGKB01000002">
    <property type="protein sequence ID" value="RSU16603.1"/>
    <property type="molecule type" value="Genomic_DNA"/>
</dbReference>
<dbReference type="SUPFAM" id="SSF56349">
    <property type="entry name" value="DNA breaking-rejoining enzymes"/>
    <property type="match status" value="1"/>
</dbReference>
<evidence type="ECO:0000313" key="3">
    <source>
        <dbReference type="Proteomes" id="UP000288028"/>
    </source>
</evidence>
<gene>
    <name evidence="2" type="ORF">CBF28_03355</name>
</gene>
<dbReference type="Proteomes" id="UP000288028">
    <property type="component" value="Unassembled WGS sequence"/>
</dbReference>
<dbReference type="InterPro" id="IPR013762">
    <property type="entry name" value="Integrase-like_cat_sf"/>
</dbReference>
<name>A0A430B8J8_9ENTE</name>